<sequence length="144" mass="16699">MEKQIFMAVCDRLKQVDALRWIDADEGQLQAAERPPVSFPCCLVEMAYPSCEQLSSTDQRVSVRFRLTLAFDDIAPTNIHVPAAVRDKALRRLDVLQQVHETLQWWDNERMFMPMRRVSVSPVRHAQGLKVYEAIYETSYLDTV</sequence>
<proteinExistence type="predicted"/>
<evidence type="ECO:0000313" key="1">
    <source>
        <dbReference type="EMBL" id="DBA54932.1"/>
    </source>
</evidence>
<dbReference type="EMBL" id="BK068089">
    <property type="protein sequence ID" value="DBA54932.1"/>
    <property type="molecule type" value="Genomic_DNA"/>
</dbReference>
<reference evidence="1" key="1">
    <citation type="journal article" date="2023" name="Microbiome">
        <title>Phages are unrecognized players in the ecology of the oral pathogen Porphyromonas gingivalis.</title>
        <authorList>
            <person name="Matrishin C.B."/>
            <person name="Haase E.M."/>
            <person name="Dewhirst F.E."/>
            <person name="Mark Welch J.L."/>
            <person name="Miranda-Sanchez F."/>
            <person name="Chen T."/>
            <person name="MacFarland D.C."/>
            <person name="Kauffman K.M."/>
        </authorList>
    </citation>
    <scope>NUCLEOTIDE SEQUENCE</scope>
</reference>
<name>A0AAT9J813_9CAUD</name>
<reference evidence="1" key="2">
    <citation type="submission" date="2024-05" db="EMBL/GenBank/DDBJ databases">
        <authorList>
            <person name="Matrishin C.B."/>
            <person name="Kauffman K.M."/>
        </authorList>
    </citation>
    <scope>NUCLEOTIDE SEQUENCE</scope>
</reference>
<protein>
    <submittedName>
        <fullName evidence="1">Tail completion</fullName>
    </submittedName>
</protein>
<organism evidence="1">
    <name type="scientific">Porphyromonas phage phage006a_EM3</name>
    <dbReference type="NCBI Taxonomy" id="3154098"/>
    <lineage>
        <taxon>Viruses</taxon>
        <taxon>Duplodnaviria</taxon>
        <taxon>Heunggongvirae</taxon>
        <taxon>Uroviricota</taxon>
        <taxon>Caudoviricetes</taxon>
        <taxon>Alisviridae</taxon>
        <taxon>Honmavirus</taxon>
        <taxon>Honmavirus pging00B</taxon>
    </lineage>
</organism>
<accession>A0AAT9J813</accession>